<dbReference type="InterPro" id="IPR029044">
    <property type="entry name" value="Nucleotide-diphossugar_trans"/>
</dbReference>
<keyword evidence="2" id="KW-0328">Glycosyltransferase</keyword>
<dbReference type="Pfam" id="PF00535">
    <property type="entry name" value="Glycos_transf_2"/>
    <property type="match status" value="1"/>
</dbReference>
<dbReference type="SUPFAM" id="SSF53448">
    <property type="entry name" value="Nucleotide-diphospho-sugar transferases"/>
    <property type="match status" value="1"/>
</dbReference>
<gene>
    <name evidence="5" type="ORF">F7231_06135</name>
</gene>
<evidence type="ECO:0000259" key="4">
    <source>
        <dbReference type="Pfam" id="PF00535"/>
    </source>
</evidence>
<dbReference type="PANTHER" id="PTHR43179:SF12">
    <property type="entry name" value="GALACTOFURANOSYLTRANSFERASE GLFT2"/>
    <property type="match status" value="1"/>
</dbReference>
<keyword evidence="3" id="KW-0808">Transferase</keyword>
<feature type="domain" description="Glycosyltransferase 2-like" evidence="4">
    <location>
        <begin position="5"/>
        <end position="132"/>
    </location>
</feature>
<dbReference type="InterPro" id="IPR001173">
    <property type="entry name" value="Glyco_trans_2-like"/>
</dbReference>
<dbReference type="Proteomes" id="UP000606008">
    <property type="component" value="Unassembled WGS sequence"/>
</dbReference>
<dbReference type="CDD" id="cd04186">
    <property type="entry name" value="GT_2_like_c"/>
    <property type="match status" value="1"/>
</dbReference>
<sequence length="343" mass="38591">MSLAVVILNYNGRGFLAQFLPDVVAYADGATIYVADNGSTDGSIDWLRDEFPTVRLVQLSRNEGYAGGYNTALQHIRHESDPFTYYCLLNSDVAVTPGWIRPVLALLDTHPNVAACQPKLLAYHQPTQFEYAGGAGGYVDWLGFAFCRGRLFDTLETDTGQYNDNRPVFWASGACLFVRASVFHQTGGFDPDFFAHMEEIDWCWRVQRQGYEVWTCGEAVVQHVGAGTLAKSNPKKTYLNYRNSLAMLYKNLPDHSLWRVLGIRLVVDGLSAGPLLLRGEWAAIWAIIRAHFAFYGWLGRSDASALRIKRRNLAQLATNEVRLFPKSIVWQYFAKGVRRFSAL</sequence>
<organism evidence="5 6">
    <name type="scientific">Fibrivirga algicola</name>
    <dbReference type="NCBI Taxonomy" id="2950420"/>
    <lineage>
        <taxon>Bacteria</taxon>
        <taxon>Pseudomonadati</taxon>
        <taxon>Bacteroidota</taxon>
        <taxon>Cytophagia</taxon>
        <taxon>Cytophagales</taxon>
        <taxon>Spirosomataceae</taxon>
        <taxon>Fibrivirga</taxon>
    </lineage>
</organism>
<evidence type="ECO:0000256" key="3">
    <source>
        <dbReference type="ARBA" id="ARBA00022679"/>
    </source>
</evidence>
<accession>A0ABX0QBK8</accession>
<evidence type="ECO:0000313" key="5">
    <source>
        <dbReference type="EMBL" id="NID09744.1"/>
    </source>
</evidence>
<dbReference type="PANTHER" id="PTHR43179">
    <property type="entry name" value="RHAMNOSYLTRANSFERASE WBBL"/>
    <property type="match status" value="1"/>
</dbReference>
<evidence type="ECO:0000256" key="2">
    <source>
        <dbReference type="ARBA" id="ARBA00022676"/>
    </source>
</evidence>
<name>A0ABX0QBK8_9BACT</name>
<proteinExistence type="inferred from homology"/>
<dbReference type="Gene3D" id="3.90.550.10">
    <property type="entry name" value="Spore Coat Polysaccharide Biosynthesis Protein SpsA, Chain A"/>
    <property type="match status" value="1"/>
</dbReference>
<protein>
    <submittedName>
        <fullName evidence="5">Glycosyltransferase family 2 protein</fullName>
    </submittedName>
</protein>
<evidence type="ECO:0000313" key="6">
    <source>
        <dbReference type="Proteomes" id="UP000606008"/>
    </source>
</evidence>
<dbReference type="RefSeq" id="WP_166691301.1">
    <property type="nucleotide sequence ID" value="NZ_WAEL01000002.1"/>
</dbReference>
<dbReference type="EMBL" id="WAEL01000002">
    <property type="protein sequence ID" value="NID09744.1"/>
    <property type="molecule type" value="Genomic_DNA"/>
</dbReference>
<comment type="similarity">
    <text evidence="1">Belongs to the glycosyltransferase 2 family.</text>
</comment>
<reference evidence="5" key="1">
    <citation type="submission" date="2024-05" db="EMBL/GenBank/DDBJ databases">
        <authorList>
            <person name="Jung D.-H."/>
        </authorList>
    </citation>
    <scope>NUCLEOTIDE SEQUENCE</scope>
    <source>
        <strain evidence="5">JA-25</strain>
    </source>
</reference>
<comment type="caution">
    <text evidence="5">The sequence shown here is derived from an EMBL/GenBank/DDBJ whole genome shotgun (WGS) entry which is preliminary data.</text>
</comment>
<keyword evidence="6" id="KW-1185">Reference proteome</keyword>
<evidence type="ECO:0000256" key="1">
    <source>
        <dbReference type="ARBA" id="ARBA00006739"/>
    </source>
</evidence>